<feature type="transmembrane region" description="Helical" evidence="7">
    <location>
        <begin position="357"/>
        <end position="375"/>
    </location>
</feature>
<keyword evidence="6 7" id="KW-0472">Membrane</keyword>
<dbReference type="InterPro" id="IPR000060">
    <property type="entry name" value="BCCT_transptr"/>
</dbReference>
<gene>
    <name evidence="8" type="ORF">EGC82_18080</name>
</gene>
<dbReference type="PANTHER" id="PTHR30047:SF11">
    <property type="entry name" value="L-CARNITINE_GAMMA-BUTYROBETAINE ANTIPORTER"/>
    <property type="match status" value="1"/>
</dbReference>
<feature type="transmembrane region" description="Helical" evidence="7">
    <location>
        <begin position="327"/>
        <end position="345"/>
    </location>
</feature>
<evidence type="ECO:0000256" key="6">
    <source>
        <dbReference type="ARBA" id="ARBA00023136"/>
    </source>
</evidence>
<feature type="transmembrane region" description="Helical" evidence="7">
    <location>
        <begin position="455"/>
        <end position="478"/>
    </location>
</feature>
<dbReference type="PANTHER" id="PTHR30047">
    <property type="entry name" value="HIGH-AFFINITY CHOLINE TRANSPORT PROTEIN-RELATED"/>
    <property type="match status" value="1"/>
</dbReference>
<dbReference type="AlphaFoldDB" id="A0A3G8LXZ0"/>
<dbReference type="InterPro" id="IPR018093">
    <property type="entry name" value="BCCT_CS"/>
</dbReference>
<feature type="transmembrane region" description="Helical" evidence="7">
    <location>
        <begin position="273"/>
        <end position="295"/>
    </location>
</feature>
<keyword evidence="2" id="KW-0813">Transport</keyword>
<dbReference type="NCBIfam" id="NF002887">
    <property type="entry name" value="PRK03356.1"/>
    <property type="match status" value="1"/>
</dbReference>
<evidence type="ECO:0000313" key="9">
    <source>
        <dbReference type="Proteomes" id="UP000278035"/>
    </source>
</evidence>
<feature type="transmembrane region" description="Helical" evidence="7">
    <location>
        <begin position="101"/>
        <end position="126"/>
    </location>
</feature>
<accession>A0A3G8LXZ0</accession>
<evidence type="ECO:0000256" key="1">
    <source>
        <dbReference type="ARBA" id="ARBA00004651"/>
    </source>
</evidence>
<dbReference type="RefSeq" id="WP_124731986.1">
    <property type="nucleotide sequence ID" value="NZ_CBCSKC010000058.1"/>
</dbReference>
<keyword evidence="9" id="KW-1185">Reference proteome</keyword>
<dbReference type="NCBIfam" id="TIGR00842">
    <property type="entry name" value="bcct"/>
    <property type="match status" value="1"/>
</dbReference>
<feature type="transmembrane region" description="Helical" evidence="7">
    <location>
        <begin position="415"/>
        <end position="434"/>
    </location>
</feature>
<evidence type="ECO:0000313" key="8">
    <source>
        <dbReference type="EMBL" id="AZG74491.1"/>
    </source>
</evidence>
<feature type="transmembrane region" description="Helical" evidence="7">
    <location>
        <begin position="204"/>
        <end position="223"/>
    </location>
</feature>
<protein>
    <submittedName>
        <fullName evidence="8">L-carnitine/gamma-butyrobetaine antiport BCCT transporter</fullName>
    </submittedName>
</protein>
<keyword evidence="4 7" id="KW-0812">Transmembrane</keyword>
<dbReference type="GO" id="GO:0005886">
    <property type="term" value="C:plasma membrane"/>
    <property type="evidence" value="ECO:0007669"/>
    <property type="project" value="UniProtKB-SubCell"/>
</dbReference>
<feature type="transmembrane region" description="Helical" evidence="7">
    <location>
        <begin position="60"/>
        <end position="81"/>
    </location>
</feature>
<dbReference type="GO" id="GO:0022857">
    <property type="term" value="F:transmembrane transporter activity"/>
    <property type="evidence" value="ECO:0007669"/>
    <property type="project" value="InterPro"/>
</dbReference>
<organism evidence="8 9">
    <name type="scientific">Shewanella livingstonensis</name>
    <dbReference type="NCBI Taxonomy" id="150120"/>
    <lineage>
        <taxon>Bacteria</taxon>
        <taxon>Pseudomonadati</taxon>
        <taxon>Pseudomonadota</taxon>
        <taxon>Gammaproteobacteria</taxon>
        <taxon>Alteromonadales</taxon>
        <taxon>Shewanellaceae</taxon>
        <taxon>Shewanella</taxon>
    </lineage>
</organism>
<comment type="subcellular location">
    <subcellularLocation>
        <location evidence="1">Cell membrane</location>
        <topology evidence="1">Multi-pass membrane protein</topology>
    </subcellularLocation>
</comment>
<proteinExistence type="predicted"/>
<evidence type="ECO:0000256" key="4">
    <source>
        <dbReference type="ARBA" id="ARBA00022692"/>
    </source>
</evidence>
<dbReference type="Pfam" id="PF02028">
    <property type="entry name" value="BCCT"/>
    <property type="match status" value="1"/>
</dbReference>
<feature type="transmembrane region" description="Helical" evidence="7">
    <location>
        <begin position="24"/>
        <end position="40"/>
    </location>
</feature>
<evidence type="ECO:0000256" key="5">
    <source>
        <dbReference type="ARBA" id="ARBA00022989"/>
    </source>
</evidence>
<dbReference type="OrthoDB" id="9775735at2"/>
<dbReference type="PROSITE" id="PS01303">
    <property type="entry name" value="BCCT"/>
    <property type="match status" value="1"/>
</dbReference>
<name>A0A3G8LXZ0_9GAMM</name>
<evidence type="ECO:0000256" key="7">
    <source>
        <dbReference type="SAM" id="Phobius"/>
    </source>
</evidence>
<sequence>MNKKIMDVKATEVNKKKVTIDPKIFFPSLLIVILLSYLTVRDLDAANLVINQVFGYLTHSWGWAFEWYMVAMAVGWAWLVWGPYANNRLGQETPEFSTGSWIFLMFASCTSAAVLYWGSLECFYYVTYPPFELESLSVPAKELGLAYSLFHWGPLPWMGYGFLTVALGYFLFVKKMDVVRPSGTLEPVLGKFHKGFVGTIIDNIYVVALILAMGTSLGLATPLVTECIEWLFGIPRTIEVDTIVISVWIIFNAVCVAFGLTKGIKLASDLRSYLSIIMLVWVFLIGATSFTVNYFTESVGVMLDYLPRMLFYTSSISENSWPQDWTVFYWAWWVVYGIQMCIFLAKISRGRTVRQLCLTMVGGLTASTWFLWTILGSNTMNLMNENIINMPKLIAEHGAPRAIIETWAALPFSTITMWGFFILCFLATVTLINACSYTLAMSTCKGADADNEPPIWVRVGWSVLVGIIGILLLSLGGLKPLQTAIIAGGAPLIIVNILIIISFLKDAKKNKWAPLPDKKSNQD</sequence>
<evidence type="ECO:0000256" key="3">
    <source>
        <dbReference type="ARBA" id="ARBA00022475"/>
    </source>
</evidence>
<feature type="transmembrane region" description="Helical" evidence="7">
    <location>
        <begin position="155"/>
        <end position="173"/>
    </location>
</feature>
<dbReference type="Proteomes" id="UP000278035">
    <property type="component" value="Chromosome"/>
</dbReference>
<feature type="transmembrane region" description="Helical" evidence="7">
    <location>
        <begin position="243"/>
        <end position="261"/>
    </location>
</feature>
<feature type="transmembrane region" description="Helical" evidence="7">
    <location>
        <begin position="484"/>
        <end position="504"/>
    </location>
</feature>
<keyword evidence="5 7" id="KW-1133">Transmembrane helix</keyword>
<evidence type="ECO:0000256" key="2">
    <source>
        <dbReference type="ARBA" id="ARBA00022448"/>
    </source>
</evidence>
<reference evidence="9" key="1">
    <citation type="submission" date="2018-11" db="EMBL/GenBank/DDBJ databases">
        <title>Shewanella sp. M2.</title>
        <authorList>
            <person name="Hwang Y.J."/>
            <person name="Hwang C.Y."/>
        </authorList>
    </citation>
    <scope>NUCLEOTIDE SEQUENCE [LARGE SCALE GENOMIC DNA]</scope>
    <source>
        <strain evidence="9">LMG 19866</strain>
    </source>
</reference>
<dbReference type="KEGG" id="slj:EGC82_18080"/>
<dbReference type="EMBL" id="CP034015">
    <property type="protein sequence ID" value="AZG74491.1"/>
    <property type="molecule type" value="Genomic_DNA"/>
</dbReference>
<keyword evidence="3" id="KW-1003">Cell membrane</keyword>